<sequence length="69" mass="8181">MLNLDKIRLILNILFMIGTLSTIIIYFTVADQMVMFIVCCFTIFVKFIEYALRITQNSLKKNKRRNDDD</sequence>
<dbReference type="EMBL" id="FQTV01000010">
    <property type="protein sequence ID" value="SHF55598.1"/>
    <property type="molecule type" value="Genomic_DNA"/>
</dbReference>
<keyword evidence="1" id="KW-0472">Membrane</keyword>
<keyword evidence="1" id="KW-1133">Transmembrane helix</keyword>
<dbReference type="AlphaFoldDB" id="A0A1M5CLJ2"/>
<keyword evidence="1" id="KW-0812">Transmembrane</keyword>
<proteinExistence type="predicted"/>
<organism evidence="2 3">
    <name type="scientific">Bacteroides luti</name>
    <dbReference type="NCBI Taxonomy" id="1297750"/>
    <lineage>
        <taxon>Bacteria</taxon>
        <taxon>Pseudomonadati</taxon>
        <taxon>Bacteroidota</taxon>
        <taxon>Bacteroidia</taxon>
        <taxon>Bacteroidales</taxon>
        <taxon>Bacteroidaceae</taxon>
        <taxon>Bacteroides</taxon>
    </lineage>
</organism>
<name>A0A1M5CLJ2_9BACE</name>
<evidence type="ECO:0000256" key="1">
    <source>
        <dbReference type="SAM" id="Phobius"/>
    </source>
</evidence>
<reference evidence="2 3" key="1">
    <citation type="submission" date="2016-11" db="EMBL/GenBank/DDBJ databases">
        <authorList>
            <person name="Jaros S."/>
            <person name="Januszkiewicz K."/>
            <person name="Wedrychowicz H."/>
        </authorList>
    </citation>
    <scope>NUCLEOTIDE SEQUENCE [LARGE SCALE GENOMIC DNA]</scope>
    <source>
        <strain evidence="2 3">DSM 26991</strain>
    </source>
</reference>
<accession>A0A1M5CLJ2</accession>
<protein>
    <submittedName>
        <fullName evidence="2">Uncharacterized protein</fullName>
    </submittedName>
</protein>
<evidence type="ECO:0000313" key="2">
    <source>
        <dbReference type="EMBL" id="SHF55598.1"/>
    </source>
</evidence>
<feature type="transmembrane region" description="Helical" evidence="1">
    <location>
        <begin position="9"/>
        <end position="27"/>
    </location>
</feature>
<dbReference type="Proteomes" id="UP000184509">
    <property type="component" value="Unassembled WGS sequence"/>
</dbReference>
<gene>
    <name evidence="2" type="ORF">SAMN05444405_11084</name>
</gene>
<feature type="transmembrane region" description="Helical" evidence="1">
    <location>
        <begin position="33"/>
        <end position="52"/>
    </location>
</feature>
<keyword evidence="3" id="KW-1185">Reference proteome</keyword>
<evidence type="ECO:0000313" key="3">
    <source>
        <dbReference type="Proteomes" id="UP000184509"/>
    </source>
</evidence>
<dbReference type="STRING" id="1297750.SAMN05444405_11084"/>